<dbReference type="AlphaFoldDB" id="A0A1R3V3E1"/>
<dbReference type="Pfam" id="PF00440">
    <property type="entry name" value="TetR_N"/>
    <property type="match status" value="1"/>
</dbReference>
<evidence type="ECO:0000256" key="2">
    <source>
        <dbReference type="ARBA" id="ARBA00023125"/>
    </source>
</evidence>
<dbReference type="Proteomes" id="UP000188388">
    <property type="component" value="Unassembled WGS sequence"/>
</dbReference>
<evidence type="ECO:0000256" key="4">
    <source>
        <dbReference type="PROSITE-ProRule" id="PRU00335"/>
    </source>
</evidence>
<evidence type="ECO:0000256" key="3">
    <source>
        <dbReference type="ARBA" id="ARBA00023163"/>
    </source>
</evidence>
<dbReference type="EMBL" id="FTPD01000007">
    <property type="protein sequence ID" value="SIT54387.1"/>
    <property type="molecule type" value="Genomic_DNA"/>
</dbReference>
<evidence type="ECO:0000259" key="5">
    <source>
        <dbReference type="PROSITE" id="PS50977"/>
    </source>
</evidence>
<reference evidence="7" key="1">
    <citation type="submission" date="2017-01" db="EMBL/GenBank/DDBJ databases">
        <authorList>
            <person name="Brunel B."/>
        </authorList>
    </citation>
    <scope>NUCLEOTIDE SEQUENCE [LARGE SCALE GENOMIC DNA]</scope>
</reference>
<organism evidence="6 7">
    <name type="scientific">Mesorhizobium prunaredense</name>
    <dbReference type="NCBI Taxonomy" id="1631249"/>
    <lineage>
        <taxon>Bacteria</taxon>
        <taxon>Pseudomonadati</taxon>
        <taxon>Pseudomonadota</taxon>
        <taxon>Alphaproteobacteria</taxon>
        <taxon>Hyphomicrobiales</taxon>
        <taxon>Phyllobacteriaceae</taxon>
        <taxon>Mesorhizobium</taxon>
    </lineage>
</organism>
<gene>
    <name evidence="6" type="ORF">BQ8794_150069</name>
</gene>
<dbReference type="SUPFAM" id="SSF46689">
    <property type="entry name" value="Homeodomain-like"/>
    <property type="match status" value="1"/>
</dbReference>
<dbReference type="RefSeq" id="WP_077375401.1">
    <property type="nucleotide sequence ID" value="NZ_FTPD01000007.1"/>
</dbReference>
<dbReference type="STRING" id="1631249.BQ8794_150069"/>
<dbReference type="GO" id="GO:0003700">
    <property type="term" value="F:DNA-binding transcription factor activity"/>
    <property type="evidence" value="ECO:0007669"/>
    <property type="project" value="TreeGrafter"/>
</dbReference>
<dbReference type="SUPFAM" id="SSF48498">
    <property type="entry name" value="Tetracyclin repressor-like, C-terminal domain"/>
    <property type="match status" value="1"/>
</dbReference>
<dbReference type="PANTHER" id="PTHR30055">
    <property type="entry name" value="HTH-TYPE TRANSCRIPTIONAL REGULATOR RUTR"/>
    <property type="match status" value="1"/>
</dbReference>
<feature type="DNA-binding region" description="H-T-H motif" evidence="4">
    <location>
        <begin position="42"/>
        <end position="61"/>
    </location>
</feature>
<keyword evidence="3" id="KW-0804">Transcription</keyword>
<keyword evidence="2 4" id="KW-0238">DNA-binding</keyword>
<dbReference type="InterPro" id="IPR036271">
    <property type="entry name" value="Tet_transcr_reg_TetR-rel_C_sf"/>
</dbReference>
<dbReference type="InterPro" id="IPR025996">
    <property type="entry name" value="MT1864/Rv1816-like_C"/>
</dbReference>
<dbReference type="InterPro" id="IPR001647">
    <property type="entry name" value="HTH_TetR"/>
</dbReference>
<dbReference type="InterPro" id="IPR009057">
    <property type="entry name" value="Homeodomain-like_sf"/>
</dbReference>
<protein>
    <submittedName>
        <fullName evidence="6">Transcriptional regulator</fullName>
    </submittedName>
</protein>
<evidence type="ECO:0000256" key="1">
    <source>
        <dbReference type="ARBA" id="ARBA00023015"/>
    </source>
</evidence>
<proteinExistence type="predicted"/>
<evidence type="ECO:0000313" key="6">
    <source>
        <dbReference type="EMBL" id="SIT54387.1"/>
    </source>
</evidence>
<sequence>MTSPTDSGEAANPKRYHHGNLVEALIAATVQIIEERGSEHVSVREAAKRAGVSPGAPFRHFRSKSALLTAVAEQAMNRLTEAVADAQSRVDSADPIVAFEAIGQGYLEWAISNPTHFQIISSRTLIDFDASESLRDQNEAVRRKMIDLLTQAQQQGRLAPDTDFDHLVLAARAFVYGLARMAIDGHFPEWHPSEPPSLAVRKALRLFMSQMTLPKRNFMSVPKRVPLRDR</sequence>
<dbReference type="PROSITE" id="PS50977">
    <property type="entry name" value="HTH_TETR_2"/>
    <property type="match status" value="1"/>
</dbReference>
<dbReference type="Gene3D" id="1.10.357.10">
    <property type="entry name" value="Tetracycline Repressor, domain 2"/>
    <property type="match status" value="1"/>
</dbReference>
<accession>A0A1R3V3E1</accession>
<keyword evidence="7" id="KW-1185">Reference proteome</keyword>
<feature type="domain" description="HTH tetR-type" evidence="5">
    <location>
        <begin position="19"/>
        <end position="79"/>
    </location>
</feature>
<dbReference type="Pfam" id="PF13305">
    <property type="entry name" value="TetR_C_33"/>
    <property type="match status" value="1"/>
</dbReference>
<dbReference type="PRINTS" id="PR00455">
    <property type="entry name" value="HTHTETR"/>
</dbReference>
<dbReference type="PANTHER" id="PTHR30055:SF234">
    <property type="entry name" value="HTH-TYPE TRANSCRIPTIONAL REGULATOR BETI"/>
    <property type="match status" value="1"/>
</dbReference>
<evidence type="ECO:0000313" key="7">
    <source>
        <dbReference type="Proteomes" id="UP000188388"/>
    </source>
</evidence>
<keyword evidence="1" id="KW-0805">Transcription regulation</keyword>
<name>A0A1R3V3E1_9HYPH</name>
<dbReference type="GO" id="GO:0000976">
    <property type="term" value="F:transcription cis-regulatory region binding"/>
    <property type="evidence" value="ECO:0007669"/>
    <property type="project" value="TreeGrafter"/>
</dbReference>
<dbReference type="InterPro" id="IPR050109">
    <property type="entry name" value="HTH-type_TetR-like_transc_reg"/>
</dbReference>